<accession>A0ABX7M9L6</accession>
<dbReference type="InterPro" id="IPR002044">
    <property type="entry name" value="CBM20"/>
</dbReference>
<gene>
    <name evidence="15" type="ORF">JY500_07325</name>
</gene>
<dbReference type="InterPro" id="IPR013780">
    <property type="entry name" value="Glyco_hydro_b"/>
</dbReference>
<evidence type="ECO:0000256" key="9">
    <source>
        <dbReference type="ARBA" id="ARBA00023277"/>
    </source>
</evidence>
<dbReference type="RefSeq" id="WP_206255768.1">
    <property type="nucleotide sequence ID" value="NZ_CP071060.1"/>
</dbReference>
<evidence type="ECO:0000256" key="1">
    <source>
        <dbReference type="ARBA" id="ARBA00000548"/>
    </source>
</evidence>
<keyword evidence="10 12" id="KW-0326">Glycosidase</keyword>
<dbReference type="InterPro" id="IPR013783">
    <property type="entry name" value="Ig-like_fold"/>
</dbReference>
<evidence type="ECO:0000256" key="6">
    <source>
        <dbReference type="ARBA" id="ARBA00022723"/>
    </source>
</evidence>
<evidence type="ECO:0000256" key="7">
    <source>
        <dbReference type="ARBA" id="ARBA00022801"/>
    </source>
</evidence>
<dbReference type="PANTHER" id="PTHR43447">
    <property type="entry name" value="ALPHA-AMYLASE"/>
    <property type="match status" value="1"/>
</dbReference>
<dbReference type="Gene3D" id="2.60.40.1180">
    <property type="entry name" value="Golgi alpha-mannosidase II"/>
    <property type="match status" value="1"/>
</dbReference>
<dbReference type="Pfam" id="PF16760">
    <property type="entry name" value="CBM53"/>
    <property type="match status" value="1"/>
</dbReference>
<dbReference type="InterPro" id="IPR006048">
    <property type="entry name" value="A-amylase/branching_C"/>
</dbReference>
<dbReference type="EC" id="3.2.1.1" evidence="4 12"/>
<keyword evidence="16" id="KW-1185">Reference proteome</keyword>
<feature type="domain" description="CBM20" evidence="14">
    <location>
        <begin position="705"/>
        <end position="807"/>
    </location>
</feature>
<dbReference type="InterPro" id="IPR006311">
    <property type="entry name" value="TAT_signal"/>
</dbReference>
<dbReference type="SUPFAM" id="SSF51011">
    <property type="entry name" value="Glycosyl hydrolase domain"/>
    <property type="match status" value="1"/>
</dbReference>
<evidence type="ECO:0000256" key="12">
    <source>
        <dbReference type="RuleBase" id="RU361134"/>
    </source>
</evidence>
<feature type="signal peptide" evidence="13">
    <location>
        <begin position="1"/>
        <end position="29"/>
    </location>
</feature>
<proteinExistence type="inferred from homology"/>
<keyword evidence="7 12" id="KW-0378">Hydrolase</keyword>
<dbReference type="Pfam" id="PF00686">
    <property type="entry name" value="CBM_20"/>
    <property type="match status" value="1"/>
</dbReference>
<dbReference type="InterPro" id="IPR013784">
    <property type="entry name" value="Carb-bd-like_fold"/>
</dbReference>
<name>A0ABX7M9L6_9RHOO</name>
<dbReference type="SMART" id="SM01065">
    <property type="entry name" value="CBM_2"/>
    <property type="match status" value="1"/>
</dbReference>
<dbReference type="EMBL" id="CP071060">
    <property type="protein sequence ID" value="QSI78417.1"/>
    <property type="molecule type" value="Genomic_DNA"/>
</dbReference>
<evidence type="ECO:0000259" key="14">
    <source>
        <dbReference type="PROSITE" id="PS51166"/>
    </source>
</evidence>
<keyword evidence="9 12" id="KW-0119">Carbohydrate metabolism</keyword>
<evidence type="ECO:0000313" key="16">
    <source>
        <dbReference type="Proteomes" id="UP000663570"/>
    </source>
</evidence>
<evidence type="ECO:0000256" key="8">
    <source>
        <dbReference type="ARBA" id="ARBA00022837"/>
    </source>
</evidence>
<evidence type="ECO:0000256" key="3">
    <source>
        <dbReference type="ARBA" id="ARBA00008061"/>
    </source>
</evidence>
<keyword evidence="8" id="KW-0106">Calcium</keyword>
<protein>
    <recommendedName>
        <fullName evidence="5 12">Alpha-amylase</fullName>
        <ecNumber evidence="4 12">3.2.1.1</ecNumber>
    </recommendedName>
</protein>
<dbReference type="InterPro" id="IPR006047">
    <property type="entry name" value="GH13_cat_dom"/>
</dbReference>
<dbReference type="PRINTS" id="PR00110">
    <property type="entry name" value="ALPHAAMYLASE"/>
</dbReference>
<dbReference type="SUPFAM" id="SSF49452">
    <property type="entry name" value="Starch-binding domain-like"/>
    <property type="match status" value="1"/>
</dbReference>
<keyword evidence="13" id="KW-0732">Signal</keyword>
<dbReference type="SMART" id="SM00632">
    <property type="entry name" value="Aamy_C"/>
    <property type="match status" value="1"/>
</dbReference>
<dbReference type="Gene3D" id="3.20.20.80">
    <property type="entry name" value="Glycosidases"/>
    <property type="match status" value="1"/>
</dbReference>
<dbReference type="PROSITE" id="PS51166">
    <property type="entry name" value="CBM20"/>
    <property type="match status" value="1"/>
</dbReference>
<evidence type="ECO:0000313" key="15">
    <source>
        <dbReference type="EMBL" id="QSI78417.1"/>
    </source>
</evidence>
<dbReference type="InterPro" id="IPR031319">
    <property type="entry name" value="A-amylase_C"/>
</dbReference>
<comment type="cofactor">
    <cofactor evidence="2">
        <name>Ca(2+)</name>
        <dbReference type="ChEBI" id="CHEBI:29108"/>
    </cofactor>
</comment>
<dbReference type="InterPro" id="IPR006046">
    <property type="entry name" value="Alpha_amylase"/>
</dbReference>
<dbReference type="Gene3D" id="2.60.40.10">
    <property type="entry name" value="Immunoglobulins"/>
    <property type="match status" value="2"/>
</dbReference>
<evidence type="ECO:0000256" key="4">
    <source>
        <dbReference type="ARBA" id="ARBA00012595"/>
    </source>
</evidence>
<evidence type="ECO:0000256" key="2">
    <source>
        <dbReference type="ARBA" id="ARBA00001913"/>
    </source>
</evidence>
<dbReference type="Proteomes" id="UP000663570">
    <property type="component" value="Chromosome"/>
</dbReference>
<evidence type="ECO:0000256" key="5">
    <source>
        <dbReference type="ARBA" id="ARBA00017303"/>
    </source>
</evidence>
<dbReference type="InterPro" id="IPR017853">
    <property type="entry name" value="GH"/>
</dbReference>
<dbReference type="SMART" id="SM00642">
    <property type="entry name" value="Aamy"/>
    <property type="match status" value="1"/>
</dbReference>
<dbReference type="SMART" id="SM01066">
    <property type="entry name" value="CBM_25"/>
    <property type="match status" value="1"/>
</dbReference>
<dbReference type="SUPFAM" id="SSF51445">
    <property type="entry name" value="(Trans)glycosidases"/>
    <property type="match status" value="1"/>
</dbReference>
<comment type="catalytic activity">
    <reaction evidence="1 12">
        <text>Endohydrolysis of (1-&gt;4)-alpha-D-glucosidic linkages in polysaccharides containing three or more (1-&gt;4)-alpha-linked D-glucose units.</text>
        <dbReference type="EC" id="3.2.1.1"/>
    </reaction>
</comment>
<feature type="chain" id="PRO_5045973205" description="Alpha-amylase" evidence="13">
    <location>
        <begin position="30"/>
        <end position="807"/>
    </location>
</feature>
<reference evidence="15 16" key="1">
    <citation type="submission" date="2021-02" db="EMBL/GenBank/DDBJ databases">
        <title>Niveibacterium changnyeongensis HC41.</title>
        <authorList>
            <person name="Kang M."/>
        </authorList>
    </citation>
    <scope>NUCLEOTIDE SEQUENCE [LARGE SCALE GENOMIC DNA]</scope>
    <source>
        <strain evidence="15 16">HC41</strain>
    </source>
</reference>
<sequence>MTSSTLGRRCAIWLALAGAGLSLAPGAWAADWKPGVPRTAYVNLFEWSWASVARECVTELGPKGYAAVQVSPPQEHVKGTEWWTRYQPVSYKLDSRSGNRREFYAMVQICKAAGVDVYVDAVINHMATPPATTAVGVGGSSYSSYNFPAVPYTAASFHPKCTIASTDYDGNRNNVTQCEMPGLPDLDTSNPAVQDRIAAYMKDLLSLGVAGFRIDAAKHIKPDELAAIKAKVPGSYFLTQEVIKDGSLYDSGDINRYPEIGTVNEFSYVYAMKNMFMNLYGFNLSRMPEAFANWGMYPSSKATVFVNNHDTERKYCDKYAPGANCDSMNTFNGDKLFLANVFMLGYPYGYPQVMSGYHFNSHDMGPVGQPYKGFELVPSNCSSDPTATGKWDCVHRDKRVANMVGFRNYTAASPLLYWAADGANRISFSRGNKGFVAINNTTDAWSKSFATNLPDATYCNVVASGAPETGICPASAQVKVVNGQATLNIAANSAVALHFGAIVQPLTLKTLPARVPDSLNVARNQLVTSAALRYLDYKPATISVTNGQLSVNGGAFVSGPATIQPGQVFRLRTAAAATDHTVKLVGVTIGAQSGVWKVATAGNVCVEAYCPTKAPLDYTPSSITGGQPVTLYYNGTLANSAALTLRWGYSGWNNVTDTVLTKRGDGFWSATITPPSNANAINFVVTDGTNWDNNGGSNWNLPVTPAVDTSVTVSFKVTAETVWGESVYIVGNTAEIGNWSTNADSFRQCSPTAYPQWTCVIKFPQGGVGIEYKYQKIGNGNVTWENGGNYVYTLPTANAEVDNGSFR</sequence>
<comment type="similarity">
    <text evidence="3 11">Belongs to the glycosyl hydrolase 13 family.</text>
</comment>
<evidence type="ECO:0000256" key="13">
    <source>
        <dbReference type="SAM" id="SignalP"/>
    </source>
</evidence>
<dbReference type="InterPro" id="IPR005085">
    <property type="entry name" value="CBM25"/>
</dbReference>
<organism evidence="15 16">
    <name type="scientific">Niveibacterium microcysteis</name>
    <dbReference type="NCBI Taxonomy" id="2811415"/>
    <lineage>
        <taxon>Bacteria</taxon>
        <taxon>Pseudomonadati</taxon>
        <taxon>Pseudomonadota</taxon>
        <taxon>Betaproteobacteria</taxon>
        <taxon>Rhodocyclales</taxon>
        <taxon>Rhodocyclaceae</taxon>
        <taxon>Niveibacterium</taxon>
    </lineage>
</organism>
<dbReference type="Pfam" id="PF00128">
    <property type="entry name" value="Alpha-amylase"/>
    <property type="match status" value="1"/>
</dbReference>
<evidence type="ECO:0000256" key="10">
    <source>
        <dbReference type="ARBA" id="ARBA00023295"/>
    </source>
</evidence>
<keyword evidence="6" id="KW-0479">Metal-binding</keyword>
<evidence type="ECO:0000256" key="11">
    <source>
        <dbReference type="RuleBase" id="RU003615"/>
    </source>
</evidence>
<dbReference type="PROSITE" id="PS51318">
    <property type="entry name" value="TAT"/>
    <property type="match status" value="1"/>
</dbReference>
<dbReference type="CDD" id="cd11317">
    <property type="entry name" value="AmyAc_bac_euk_AmyA"/>
    <property type="match status" value="1"/>
</dbReference>
<dbReference type="Pfam" id="PF02806">
    <property type="entry name" value="Alpha-amylase_C"/>
    <property type="match status" value="1"/>
</dbReference>